<evidence type="ECO:0000256" key="2">
    <source>
        <dbReference type="ARBA" id="ARBA00023125"/>
    </source>
</evidence>
<feature type="domain" description="HTH marR-type" evidence="4">
    <location>
        <begin position="45"/>
        <end position="91"/>
    </location>
</feature>
<dbReference type="InterPro" id="IPR036390">
    <property type="entry name" value="WH_DNA-bd_sf"/>
</dbReference>
<keyword evidence="3" id="KW-0804">Transcription</keyword>
<dbReference type="InterPro" id="IPR036388">
    <property type="entry name" value="WH-like_DNA-bd_sf"/>
</dbReference>
<name>A0ABV6MBF1_9ACTN</name>
<keyword evidence="1" id="KW-0805">Transcription regulation</keyword>
<dbReference type="Proteomes" id="UP001589867">
    <property type="component" value="Unassembled WGS sequence"/>
</dbReference>
<comment type="caution">
    <text evidence="5">The sequence shown here is derived from an EMBL/GenBank/DDBJ whole genome shotgun (WGS) entry which is preliminary data.</text>
</comment>
<evidence type="ECO:0000256" key="1">
    <source>
        <dbReference type="ARBA" id="ARBA00023015"/>
    </source>
</evidence>
<evidence type="ECO:0000313" key="5">
    <source>
        <dbReference type="EMBL" id="MFC0531931.1"/>
    </source>
</evidence>
<gene>
    <name evidence="5" type="ORF">ACFFIA_30205</name>
</gene>
<dbReference type="PANTHER" id="PTHR33164">
    <property type="entry name" value="TRANSCRIPTIONAL REGULATOR, MARR FAMILY"/>
    <property type="match status" value="1"/>
</dbReference>
<sequence>MTPDREAVGTLLRHVLELLDGDVAAVYRDAGLPDYRPRFSPPVRALVAAGPMSIRDLAAAVGVTHSAASQTVAQMSRAGLVTLTPGTDARQRIVTLTDRARELLPTIEAEWAATTAAMRELDAELPMPLADLLTAVAAALRERPFRERIRAHA</sequence>
<keyword evidence="6" id="KW-1185">Reference proteome</keyword>
<dbReference type="Gene3D" id="1.10.10.10">
    <property type="entry name" value="Winged helix-like DNA-binding domain superfamily/Winged helix DNA-binding domain"/>
    <property type="match status" value="1"/>
</dbReference>
<proteinExistence type="predicted"/>
<keyword evidence="2" id="KW-0238">DNA-binding</keyword>
<evidence type="ECO:0000313" key="6">
    <source>
        <dbReference type="Proteomes" id="UP001589867"/>
    </source>
</evidence>
<evidence type="ECO:0000256" key="3">
    <source>
        <dbReference type="ARBA" id="ARBA00023163"/>
    </source>
</evidence>
<evidence type="ECO:0000259" key="4">
    <source>
        <dbReference type="Pfam" id="PF12802"/>
    </source>
</evidence>
<dbReference type="RefSeq" id="WP_377257223.1">
    <property type="nucleotide sequence ID" value="NZ_JBHLUH010000061.1"/>
</dbReference>
<dbReference type="SUPFAM" id="SSF46785">
    <property type="entry name" value="Winged helix' DNA-binding domain"/>
    <property type="match status" value="1"/>
</dbReference>
<dbReference type="PANTHER" id="PTHR33164:SF64">
    <property type="entry name" value="TRANSCRIPTIONAL REGULATOR SLYA"/>
    <property type="match status" value="1"/>
</dbReference>
<dbReference type="InterPro" id="IPR000835">
    <property type="entry name" value="HTH_MarR-typ"/>
</dbReference>
<accession>A0ABV6MBF1</accession>
<dbReference type="Pfam" id="PF12802">
    <property type="entry name" value="MarR_2"/>
    <property type="match status" value="1"/>
</dbReference>
<dbReference type="EMBL" id="JBHLUH010000061">
    <property type="protein sequence ID" value="MFC0531931.1"/>
    <property type="molecule type" value="Genomic_DNA"/>
</dbReference>
<protein>
    <submittedName>
        <fullName evidence="5">MarR family winged helix-turn-helix transcriptional regulator</fullName>
    </submittedName>
</protein>
<dbReference type="InterPro" id="IPR039422">
    <property type="entry name" value="MarR/SlyA-like"/>
</dbReference>
<organism evidence="5 6">
    <name type="scientific">Phytohabitans kaempferiae</name>
    <dbReference type="NCBI Taxonomy" id="1620943"/>
    <lineage>
        <taxon>Bacteria</taxon>
        <taxon>Bacillati</taxon>
        <taxon>Actinomycetota</taxon>
        <taxon>Actinomycetes</taxon>
        <taxon>Micromonosporales</taxon>
        <taxon>Micromonosporaceae</taxon>
    </lineage>
</organism>
<reference evidence="5 6" key="1">
    <citation type="submission" date="2024-09" db="EMBL/GenBank/DDBJ databases">
        <authorList>
            <person name="Sun Q."/>
            <person name="Mori K."/>
        </authorList>
    </citation>
    <scope>NUCLEOTIDE SEQUENCE [LARGE SCALE GENOMIC DNA]</scope>
    <source>
        <strain evidence="5 6">TBRC 3947</strain>
    </source>
</reference>